<sequence length="50" mass="5963">MEKVCFVPSCRNKHILFYSKTYATASIVVLCNRKRRYTKRTCILLLQRPL</sequence>
<evidence type="ECO:0000313" key="2">
    <source>
        <dbReference type="Proteomes" id="UP000410492"/>
    </source>
</evidence>
<name>A0A653C4P6_CALMS</name>
<dbReference type="EMBL" id="CAACVG010006964">
    <property type="protein sequence ID" value="VEN42835.1"/>
    <property type="molecule type" value="Genomic_DNA"/>
</dbReference>
<accession>A0A653C4P6</accession>
<evidence type="ECO:0000313" key="1">
    <source>
        <dbReference type="EMBL" id="VEN42835.1"/>
    </source>
</evidence>
<reference evidence="1 2" key="1">
    <citation type="submission" date="2019-01" db="EMBL/GenBank/DDBJ databases">
        <authorList>
            <person name="Sayadi A."/>
        </authorList>
    </citation>
    <scope>NUCLEOTIDE SEQUENCE [LARGE SCALE GENOMIC DNA]</scope>
</reference>
<dbReference type="Proteomes" id="UP000410492">
    <property type="component" value="Unassembled WGS sequence"/>
</dbReference>
<protein>
    <submittedName>
        <fullName evidence="1">Uncharacterized protein</fullName>
    </submittedName>
</protein>
<keyword evidence="2" id="KW-1185">Reference proteome</keyword>
<proteinExistence type="predicted"/>
<gene>
    <name evidence="1" type="ORF">CALMAC_LOCUS6186</name>
</gene>
<dbReference type="AlphaFoldDB" id="A0A653C4P6"/>
<organism evidence="1 2">
    <name type="scientific">Callosobruchus maculatus</name>
    <name type="common">Southern cowpea weevil</name>
    <name type="synonym">Pulse bruchid</name>
    <dbReference type="NCBI Taxonomy" id="64391"/>
    <lineage>
        <taxon>Eukaryota</taxon>
        <taxon>Metazoa</taxon>
        <taxon>Ecdysozoa</taxon>
        <taxon>Arthropoda</taxon>
        <taxon>Hexapoda</taxon>
        <taxon>Insecta</taxon>
        <taxon>Pterygota</taxon>
        <taxon>Neoptera</taxon>
        <taxon>Endopterygota</taxon>
        <taxon>Coleoptera</taxon>
        <taxon>Polyphaga</taxon>
        <taxon>Cucujiformia</taxon>
        <taxon>Chrysomeloidea</taxon>
        <taxon>Chrysomelidae</taxon>
        <taxon>Bruchinae</taxon>
        <taxon>Bruchini</taxon>
        <taxon>Callosobruchus</taxon>
    </lineage>
</organism>